<gene>
    <name evidence="2" type="ORF">BG61_35410</name>
</gene>
<dbReference type="AlphaFoldDB" id="A0A069PER1"/>
<accession>A0A069PER1</accession>
<proteinExistence type="predicted"/>
<name>A0A069PER1_9BURK</name>
<evidence type="ECO:0000313" key="2">
    <source>
        <dbReference type="EMBL" id="KDR39012.1"/>
    </source>
</evidence>
<comment type="caution">
    <text evidence="2">The sequence shown here is derived from an EMBL/GenBank/DDBJ whole genome shotgun (WGS) entry which is preliminary data.</text>
</comment>
<evidence type="ECO:0000313" key="3">
    <source>
        <dbReference type="Proteomes" id="UP000027466"/>
    </source>
</evidence>
<keyword evidence="3" id="KW-1185">Reference proteome</keyword>
<dbReference type="SUPFAM" id="SSF55729">
    <property type="entry name" value="Acyl-CoA N-acyltransferases (Nat)"/>
    <property type="match status" value="1"/>
</dbReference>
<organism evidence="2 3">
    <name type="scientific">Caballeronia glathei</name>
    <dbReference type="NCBI Taxonomy" id="60547"/>
    <lineage>
        <taxon>Bacteria</taxon>
        <taxon>Pseudomonadati</taxon>
        <taxon>Pseudomonadota</taxon>
        <taxon>Betaproteobacteria</taxon>
        <taxon>Burkholderiales</taxon>
        <taxon>Burkholderiaceae</taxon>
        <taxon>Caballeronia</taxon>
    </lineage>
</organism>
<dbReference type="Pfam" id="PF13480">
    <property type="entry name" value="Acetyltransf_6"/>
    <property type="match status" value="1"/>
</dbReference>
<protein>
    <recommendedName>
        <fullName evidence="1">BioF2-like acetyltransferase domain-containing protein</fullName>
    </recommendedName>
</protein>
<sequence length="359" mass="40609">MGAVTFIEIKCDEFAEIFEHAWPLYEFRQIKQYGSSPFLRDADLKRLWVAVAKHSDALHMSVLKVDETIVAWFLGLQGNGYLHLLSMGYSPFYSRHSPAMLHMLMLAKRLIQERRVFDLTPGGSIYKDQLATAHEKTLTLYFIPSLRSAIESQQTRDLAGRAVKRLVRVAVKNPSRALAAALGRRRGEAADPDNPRPREHEIRFRLHKLNTADCARHDERLDAVRKNKIADLIRYESTHAQSLRDFVSEAWHFIDQGADVYTLMRKDRLAASCWIVSGERTASAELANSGVPAGTALLVGFYVHADEDGEKILIMFIEKWRNEIAPVLKTTELNIGIPETDAFRSIHVSGESAPQMPVT</sequence>
<feature type="domain" description="BioF2-like acetyltransferase" evidence="1">
    <location>
        <begin position="10"/>
        <end position="127"/>
    </location>
</feature>
<reference evidence="2 3" key="1">
    <citation type="submission" date="2014-03" db="EMBL/GenBank/DDBJ databases">
        <title>Draft Genome Sequences of Four Burkholderia Strains.</title>
        <authorList>
            <person name="Liu X.Y."/>
            <person name="Li C.X."/>
            <person name="Xu J.H."/>
        </authorList>
    </citation>
    <scope>NUCLEOTIDE SEQUENCE [LARGE SCALE GENOMIC DNA]</scope>
    <source>
        <strain evidence="2 3">DSM 50014</strain>
    </source>
</reference>
<dbReference type="EMBL" id="JFHC01000069">
    <property type="protein sequence ID" value="KDR39012.1"/>
    <property type="molecule type" value="Genomic_DNA"/>
</dbReference>
<evidence type="ECO:0000259" key="1">
    <source>
        <dbReference type="Pfam" id="PF13480"/>
    </source>
</evidence>
<dbReference type="InterPro" id="IPR038740">
    <property type="entry name" value="BioF2-like_GNAT_dom"/>
</dbReference>
<dbReference type="InterPro" id="IPR016181">
    <property type="entry name" value="Acyl_CoA_acyltransferase"/>
</dbReference>
<dbReference type="Proteomes" id="UP000027466">
    <property type="component" value="Unassembled WGS sequence"/>
</dbReference>